<dbReference type="SFLD" id="SFLDS00003">
    <property type="entry name" value="Haloacid_Dehalogenase"/>
    <property type="match status" value="1"/>
</dbReference>
<dbReference type="Pfam" id="PF00702">
    <property type="entry name" value="Hydrolase"/>
    <property type="match status" value="1"/>
</dbReference>
<dbReference type="RefSeq" id="WP_345597073.1">
    <property type="nucleotide sequence ID" value="NZ_BAABCQ010000203.1"/>
</dbReference>
<dbReference type="InterPro" id="IPR006439">
    <property type="entry name" value="HAD-SF_hydro_IA"/>
</dbReference>
<reference evidence="2" key="1">
    <citation type="journal article" date="2019" name="Int. J. Syst. Evol. Microbiol.">
        <title>The Global Catalogue of Microorganisms (GCM) 10K type strain sequencing project: providing services to taxonomists for standard genome sequencing and annotation.</title>
        <authorList>
            <consortium name="The Broad Institute Genomics Platform"/>
            <consortium name="The Broad Institute Genome Sequencing Center for Infectious Disease"/>
            <person name="Wu L."/>
            <person name="Ma J."/>
        </authorList>
    </citation>
    <scope>NUCLEOTIDE SEQUENCE [LARGE SCALE GENOMIC DNA]</scope>
    <source>
        <strain evidence="2">JCM 17027</strain>
    </source>
</reference>
<name>A0ABP7SC39_9ACTN</name>
<dbReference type="PANTHER" id="PTHR43481">
    <property type="entry name" value="FRUCTOSE-1-PHOSPHATE PHOSPHATASE"/>
    <property type="match status" value="1"/>
</dbReference>
<evidence type="ECO:0000313" key="1">
    <source>
        <dbReference type="EMBL" id="GAA4009653.1"/>
    </source>
</evidence>
<dbReference type="NCBIfam" id="TIGR01509">
    <property type="entry name" value="HAD-SF-IA-v3"/>
    <property type="match status" value="1"/>
</dbReference>
<dbReference type="Proteomes" id="UP001500034">
    <property type="component" value="Unassembled WGS sequence"/>
</dbReference>
<dbReference type="InterPro" id="IPR023198">
    <property type="entry name" value="PGP-like_dom2"/>
</dbReference>
<organism evidence="1 2">
    <name type="scientific">Streptomyces marokkonensis</name>
    <dbReference type="NCBI Taxonomy" id="324855"/>
    <lineage>
        <taxon>Bacteria</taxon>
        <taxon>Bacillati</taxon>
        <taxon>Actinomycetota</taxon>
        <taxon>Actinomycetes</taxon>
        <taxon>Kitasatosporales</taxon>
        <taxon>Streptomycetaceae</taxon>
        <taxon>Streptomyces</taxon>
    </lineage>
</organism>
<accession>A0ABP7SC39</accession>
<dbReference type="SUPFAM" id="SSF56784">
    <property type="entry name" value="HAD-like"/>
    <property type="match status" value="1"/>
</dbReference>
<keyword evidence="1" id="KW-0378">Hydrolase</keyword>
<dbReference type="InterPro" id="IPR036412">
    <property type="entry name" value="HAD-like_sf"/>
</dbReference>
<dbReference type="InterPro" id="IPR051806">
    <property type="entry name" value="HAD-like_SPP"/>
</dbReference>
<dbReference type="CDD" id="cd07505">
    <property type="entry name" value="HAD_BPGM-like"/>
    <property type="match status" value="1"/>
</dbReference>
<dbReference type="Gene3D" id="3.40.50.1000">
    <property type="entry name" value="HAD superfamily/HAD-like"/>
    <property type="match status" value="1"/>
</dbReference>
<protein>
    <submittedName>
        <fullName evidence="1">Beta-phosphoglucomutase family hydrolase</fullName>
    </submittedName>
</protein>
<sequence length="228" mass="24454">MVARPESFVSAPPCDGRGGCDHGGLPRDVDRLQAVLFDWDGTLVDSHNLNYRGLASACAEWGLTMDSDFYLDRVGASGAELITELATRADLTVPVERIDATAQVNILAGVRQLRIHRPVVRLAEELGRRLPLAVVSAGPRRSVHAGLKAMALRHHFGLVVTGEDAARGKPEPDLFIFAAKKLGAEPGGCLVYEDSPAGIAAAEAAGMRVVDVRCFRGRQPGEPAREKR</sequence>
<dbReference type="Gene3D" id="1.10.150.240">
    <property type="entry name" value="Putative phosphatase, domain 2"/>
    <property type="match status" value="1"/>
</dbReference>
<keyword evidence="2" id="KW-1185">Reference proteome</keyword>
<dbReference type="SFLD" id="SFLDG01129">
    <property type="entry name" value="C1.5:_HAD__Beta-PGM__Phosphata"/>
    <property type="match status" value="1"/>
</dbReference>
<dbReference type="PANTHER" id="PTHR43481:SF4">
    <property type="entry name" value="GLYCEROL-1-PHOSPHATE PHOSPHOHYDROLASE 1-RELATED"/>
    <property type="match status" value="1"/>
</dbReference>
<dbReference type="GO" id="GO:0016787">
    <property type="term" value="F:hydrolase activity"/>
    <property type="evidence" value="ECO:0007669"/>
    <property type="project" value="UniProtKB-KW"/>
</dbReference>
<dbReference type="EMBL" id="BAABCQ010000203">
    <property type="protein sequence ID" value="GAA4009653.1"/>
    <property type="molecule type" value="Genomic_DNA"/>
</dbReference>
<gene>
    <name evidence="1" type="ORF">GCM10022384_63940</name>
</gene>
<proteinExistence type="predicted"/>
<evidence type="ECO:0000313" key="2">
    <source>
        <dbReference type="Proteomes" id="UP001500034"/>
    </source>
</evidence>
<comment type="caution">
    <text evidence="1">The sequence shown here is derived from an EMBL/GenBank/DDBJ whole genome shotgun (WGS) entry which is preliminary data.</text>
</comment>
<dbReference type="InterPro" id="IPR023214">
    <property type="entry name" value="HAD_sf"/>
</dbReference>